<dbReference type="RefSeq" id="WP_093036706.1">
    <property type="nucleotide sequence ID" value="NZ_FMZV01000020.1"/>
</dbReference>
<gene>
    <name evidence="1" type="ORF">SAMN04488239_12060</name>
</gene>
<name>A0A1G7D9D3_9RHOB</name>
<dbReference type="STRING" id="639004.SAMN04488239_12060"/>
<dbReference type="AlphaFoldDB" id="A0A1G7D9D3"/>
<keyword evidence="2" id="KW-1185">Reference proteome</keyword>
<accession>A0A1G7D9D3</accession>
<protein>
    <submittedName>
        <fullName evidence="1">Uncharacterized protein</fullName>
    </submittedName>
</protein>
<reference evidence="2" key="1">
    <citation type="submission" date="2016-10" db="EMBL/GenBank/DDBJ databases">
        <authorList>
            <person name="Varghese N."/>
            <person name="Submissions S."/>
        </authorList>
    </citation>
    <scope>NUCLEOTIDE SEQUENCE [LARGE SCALE GENOMIC DNA]</scope>
    <source>
        <strain evidence="2">CGMCC 1.9108</strain>
    </source>
</reference>
<dbReference type="EMBL" id="FMZV01000020">
    <property type="protein sequence ID" value="SDE48123.1"/>
    <property type="molecule type" value="Genomic_DNA"/>
</dbReference>
<sequence length="84" mass="9596">MTKEVMCEFERMRIVTETGRQTLEWLYNHSKHPQRRQIAKKALEEIDSGLELHNSADTSSQLALSYAIVFMAIGTAGKELQEAQ</sequence>
<dbReference type="Proteomes" id="UP000199628">
    <property type="component" value="Unassembled WGS sequence"/>
</dbReference>
<organism evidence="1 2">
    <name type="scientific">Ruegeria marina</name>
    <dbReference type="NCBI Taxonomy" id="639004"/>
    <lineage>
        <taxon>Bacteria</taxon>
        <taxon>Pseudomonadati</taxon>
        <taxon>Pseudomonadota</taxon>
        <taxon>Alphaproteobacteria</taxon>
        <taxon>Rhodobacterales</taxon>
        <taxon>Roseobacteraceae</taxon>
        <taxon>Ruegeria</taxon>
    </lineage>
</organism>
<proteinExistence type="predicted"/>
<evidence type="ECO:0000313" key="2">
    <source>
        <dbReference type="Proteomes" id="UP000199628"/>
    </source>
</evidence>
<evidence type="ECO:0000313" key="1">
    <source>
        <dbReference type="EMBL" id="SDE48123.1"/>
    </source>
</evidence>